<feature type="transmembrane region" description="Helical" evidence="1">
    <location>
        <begin position="62"/>
        <end position="86"/>
    </location>
</feature>
<keyword evidence="1" id="KW-0812">Transmembrane</keyword>
<dbReference type="AlphaFoldDB" id="A0A6J7DB15"/>
<organism evidence="2">
    <name type="scientific">freshwater metagenome</name>
    <dbReference type="NCBI Taxonomy" id="449393"/>
    <lineage>
        <taxon>unclassified sequences</taxon>
        <taxon>metagenomes</taxon>
        <taxon>ecological metagenomes</taxon>
    </lineage>
</organism>
<evidence type="ECO:0000256" key="1">
    <source>
        <dbReference type="SAM" id="Phobius"/>
    </source>
</evidence>
<accession>A0A6J7DB15</accession>
<dbReference type="PANTHER" id="PTHR41386:SF1">
    <property type="entry name" value="MEMBRANE PROTEIN"/>
    <property type="match status" value="1"/>
</dbReference>
<reference evidence="2" key="1">
    <citation type="submission" date="2020-05" db="EMBL/GenBank/DDBJ databases">
        <authorList>
            <person name="Chiriac C."/>
            <person name="Salcher M."/>
            <person name="Ghai R."/>
            <person name="Kavagutti S V."/>
        </authorList>
    </citation>
    <scope>NUCLEOTIDE SEQUENCE</scope>
</reference>
<keyword evidence="1" id="KW-1133">Transmembrane helix</keyword>
<keyword evidence="1" id="KW-0472">Membrane</keyword>
<protein>
    <submittedName>
        <fullName evidence="2">Unannotated protein</fullName>
    </submittedName>
</protein>
<dbReference type="EMBL" id="CAFBLM010000012">
    <property type="protein sequence ID" value="CAB4864313.1"/>
    <property type="molecule type" value="Genomic_DNA"/>
</dbReference>
<proteinExistence type="predicted"/>
<gene>
    <name evidence="2" type="ORF">UFOPK3401_00433</name>
</gene>
<sequence length="175" mass="19149">MTTISHSSTCAVCAMIESADAAADAAFAARSTKNSNELVRAAMRAQDIAADKITNFAGSLRFVYLHGVWFFIWIAINTGIVFGGLAFDTYPFGLLTMIVSLEAIFLSTFVMVSQNRQARRESIRGELDFETNIRAEVWALHIGAALKIDPDHVEHAVQTALDSAREAQERGTATY</sequence>
<dbReference type="Pfam" id="PF06210">
    <property type="entry name" value="DUF1003"/>
    <property type="match status" value="1"/>
</dbReference>
<dbReference type="InterPro" id="IPR010406">
    <property type="entry name" value="DUF1003"/>
</dbReference>
<name>A0A6J7DB15_9ZZZZ</name>
<evidence type="ECO:0000313" key="2">
    <source>
        <dbReference type="EMBL" id="CAB4864313.1"/>
    </source>
</evidence>
<feature type="transmembrane region" description="Helical" evidence="1">
    <location>
        <begin position="92"/>
        <end position="112"/>
    </location>
</feature>
<dbReference type="PANTHER" id="PTHR41386">
    <property type="entry name" value="INTEGRAL MEMBRANE PROTEIN-RELATED"/>
    <property type="match status" value="1"/>
</dbReference>